<name>A0A1R0GV50_9FUNG</name>
<dbReference type="Proteomes" id="UP000187455">
    <property type="component" value="Unassembled WGS sequence"/>
</dbReference>
<proteinExistence type="predicted"/>
<comment type="caution">
    <text evidence="2">The sequence shown here is derived from an EMBL/GenBank/DDBJ whole genome shotgun (WGS) entry which is preliminary data.</text>
</comment>
<dbReference type="Pfam" id="PF12660">
    <property type="entry name" value="zf-TFIIIC"/>
    <property type="match status" value="1"/>
</dbReference>
<evidence type="ECO:0000259" key="1">
    <source>
        <dbReference type="Pfam" id="PF12660"/>
    </source>
</evidence>
<reference evidence="2 3" key="1">
    <citation type="journal article" date="2016" name="Mol. Biol. Evol.">
        <title>Genome-Wide Survey of Gut Fungi (Harpellales) Reveals the First Horizontally Transferred Ubiquitin Gene from a Mosquito Host.</title>
        <authorList>
            <person name="Wang Y."/>
            <person name="White M.M."/>
            <person name="Kvist S."/>
            <person name="Moncalvo J.M."/>
        </authorList>
    </citation>
    <scope>NUCLEOTIDE SEQUENCE [LARGE SCALE GENOMIC DNA]</scope>
    <source>
        <strain evidence="2 3">ALG-7-W6</strain>
    </source>
</reference>
<dbReference type="AlphaFoldDB" id="A0A1R0GV50"/>
<gene>
    <name evidence="2" type="ORF">AYI68_g5113</name>
</gene>
<dbReference type="EMBL" id="LSSL01003132">
    <property type="protein sequence ID" value="OLY80786.1"/>
    <property type="molecule type" value="Genomic_DNA"/>
</dbReference>
<organism evidence="2 3">
    <name type="scientific">Smittium mucronatum</name>
    <dbReference type="NCBI Taxonomy" id="133383"/>
    <lineage>
        <taxon>Eukaryota</taxon>
        <taxon>Fungi</taxon>
        <taxon>Fungi incertae sedis</taxon>
        <taxon>Zoopagomycota</taxon>
        <taxon>Kickxellomycotina</taxon>
        <taxon>Harpellomycetes</taxon>
        <taxon>Harpellales</taxon>
        <taxon>Legeriomycetaceae</taxon>
        <taxon>Smittium</taxon>
    </lineage>
</organism>
<sequence length="89" mass="10006">MFVYTNPACICSNGHTFNYCSKTFLVINHLNTVKCITCDSVSMVPDNHLDDDTILDTSTESNVKTGQSPIVTKVLENFEKCVYCQNLMF</sequence>
<evidence type="ECO:0000313" key="2">
    <source>
        <dbReference type="EMBL" id="OLY80786.1"/>
    </source>
</evidence>
<protein>
    <recommendedName>
        <fullName evidence="1">Transcription factor IIIC putative zinc-finger domain-containing protein</fullName>
    </recommendedName>
</protein>
<feature type="domain" description="Transcription factor IIIC putative zinc-finger" evidence="1">
    <location>
        <begin position="9"/>
        <end position="86"/>
    </location>
</feature>
<accession>A0A1R0GV50</accession>
<dbReference type="InterPro" id="IPR024764">
    <property type="entry name" value="TFIIIC_Znf"/>
</dbReference>
<evidence type="ECO:0000313" key="3">
    <source>
        <dbReference type="Proteomes" id="UP000187455"/>
    </source>
</evidence>
<keyword evidence="3" id="KW-1185">Reference proteome</keyword>